<dbReference type="InterPro" id="IPR015896">
    <property type="entry name" value="4pyrrol_synth_GluRdtase_dimer"/>
</dbReference>
<feature type="binding site" evidence="8 11">
    <location>
        <begin position="193"/>
        <end position="198"/>
    </location>
    <ligand>
        <name>NADP(+)</name>
        <dbReference type="ChEBI" id="CHEBI:58349"/>
    </ligand>
</feature>
<sequence length="417" mass="45239">MSVILLSVNEADVGVEFDRFALTRPDEEGLRSALRGLIEDGSIEEALLLCTCARTELYVMAGQFHSTVDEVASVLARALQLPVTEVQPVTRVMYGRAAVRHLLRVTGGLESTIVGESEILSQVKQALMAARDSKIVSGSLGRYFERALEVGKRIRNETLIGSGNVSVTSAAALLAMSLESDLPGFSPRVGVVGSGAIGSEVARVLVDRGATVTVMSSSPERRELLLRELVGVAVAPTSDLSSQLASLDTLVMAGSSDRMSLDASMLEGYSGLRIIDLCRPRTIDRGMAELAGVVLLDLDDVNKFVSDQLAERMEAVDAVELIIESELADFGELAWLQDMNPVLRSLYEEAEQVRVSELSRSLKRLGSSDPRVAQELELLTHRIVNKLLHHPASSLRERAGAEGFAEFLEDFKTIFRL</sequence>
<dbReference type="FunFam" id="3.30.460.30:FF:000001">
    <property type="entry name" value="Glutamyl-tRNA reductase"/>
    <property type="match status" value="1"/>
</dbReference>
<evidence type="ECO:0000256" key="7">
    <source>
        <dbReference type="ARBA" id="ARBA00047464"/>
    </source>
</evidence>
<comment type="pathway">
    <text evidence="1 8 13">Porphyrin-containing compound metabolism; protoporphyrin-IX biosynthesis; 5-aminolevulinate from L-glutamyl-tRNA(Glu): step 1/2.</text>
</comment>
<dbReference type="PIRSF" id="PIRSF000445">
    <property type="entry name" value="4pyrrol_synth_GluRdtase"/>
    <property type="match status" value="1"/>
</dbReference>
<evidence type="ECO:0000259" key="15">
    <source>
        <dbReference type="Pfam" id="PF01488"/>
    </source>
</evidence>
<reference evidence="17 18" key="1">
    <citation type="submission" date="2015-01" db="EMBL/GenBank/DDBJ databases">
        <title>Draft genome of the acidophilic iron oxidizer Ferrimicrobium acidiphilum strain T23.</title>
        <authorList>
            <person name="Poehlein A."/>
            <person name="Eisen S."/>
            <person name="Schloemann M."/>
            <person name="Johnson B.D."/>
            <person name="Daniel R."/>
            <person name="Muehling M."/>
        </authorList>
    </citation>
    <scope>NUCLEOTIDE SEQUENCE [LARGE SCALE GENOMIC DNA]</scope>
    <source>
        <strain evidence="17 18">T23</strain>
    </source>
</reference>
<dbReference type="Pfam" id="PF01488">
    <property type="entry name" value="Shikimate_DH"/>
    <property type="match status" value="1"/>
</dbReference>
<proteinExistence type="inferred from homology"/>
<dbReference type="PROSITE" id="PS00747">
    <property type="entry name" value="GLUTR"/>
    <property type="match status" value="1"/>
</dbReference>
<dbReference type="STRING" id="1121877.FEAC_04090"/>
<dbReference type="InterPro" id="IPR036453">
    <property type="entry name" value="GluRdtase_dimer_dom_sf"/>
</dbReference>
<accession>A0A0D8FWJ8</accession>
<dbReference type="OrthoDB" id="110209at2"/>
<dbReference type="SUPFAM" id="SSF69742">
    <property type="entry name" value="Glutamyl tRNA-reductase catalytic, N-terminal domain"/>
    <property type="match status" value="1"/>
</dbReference>
<feature type="binding site" evidence="8 10">
    <location>
        <begin position="51"/>
        <end position="54"/>
    </location>
    <ligand>
        <name>substrate</name>
    </ligand>
</feature>
<evidence type="ECO:0000256" key="10">
    <source>
        <dbReference type="PIRSR" id="PIRSR000445-2"/>
    </source>
</evidence>
<dbReference type="HAMAP" id="MF_00087">
    <property type="entry name" value="Glu_tRNA_reductase"/>
    <property type="match status" value="1"/>
</dbReference>
<dbReference type="PANTHER" id="PTHR43013">
    <property type="entry name" value="GLUTAMYL-TRNA REDUCTASE"/>
    <property type="match status" value="1"/>
</dbReference>
<dbReference type="UniPathway" id="UPA00251">
    <property type="reaction ID" value="UER00316"/>
</dbReference>
<evidence type="ECO:0000256" key="11">
    <source>
        <dbReference type="PIRSR" id="PIRSR000445-3"/>
    </source>
</evidence>
<dbReference type="PANTHER" id="PTHR43013:SF1">
    <property type="entry name" value="GLUTAMYL-TRNA REDUCTASE"/>
    <property type="match status" value="1"/>
</dbReference>
<dbReference type="InterPro" id="IPR036291">
    <property type="entry name" value="NAD(P)-bd_dom_sf"/>
</dbReference>
<dbReference type="RefSeq" id="WP_035389091.1">
    <property type="nucleotide sequence ID" value="NZ_JQKF01000009.1"/>
</dbReference>
<evidence type="ECO:0000259" key="16">
    <source>
        <dbReference type="Pfam" id="PF05201"/>
    </source>
</evidence>
<dbReference type="InterPro" id="IPR000343">
    <property type="entry name" value="4pyrrol_synth_GluRdtase"/>
</dbReference>
<feature type="site" description="Important for activity" evidence="8 12">
    <location>
        <position position="101"/>
    </location>
</feature>
<name>A0A0D8FWJ8_9ACTN</name>
<feature type="active site" description="Nucleophile" evidence="8 9">
    <location>
        <position position="52"/>
    </location>
</feature>
<feature type="binding site" evidence="8 10">
    <location>
        <begin position="116"/>
        <end position="118"/>
    </location>
    <ligand>
        <name>substrate</name>
    </ligand>
</feature>
<dbReference type="InterPro" id="IPR018214">
    <property type="entry name" value="GluRdtase_CS"/>
</dbReference>
<feature type="domain" description="Tetrapyrrole biosynthesis glutamyl-tRNA reductase dimerisation" evidence="14">
    <location>
        <begin position="319"/>
        <end position="417"/>
    </location>
</feature>
<dbReference type="Gene3D" id="3.30.460.30">
    <property type="entry name" value="Glutamyl-tRNA reductase, N-terminal domain"/>
    <property type="match status" value="1"/>
</dbReference>
<dbReference type="GO" id="GO:0050661">
    <property type="term" value="F:NADP binding"/>
    <property type="evidence" value="ECO:0007669"/>
    <property type="project" value="InterPro"/>
</dbReference>
<gene>
    <name evidence="8 17" type="primary">hemA</name>
    <name evidence="17" type="ORF">FEAC_04090</name>
</gene>
<evidence type="ECO:0000313" key="18">
    <source>
        <dbReference type="Proteomes" id="UP000032336"/>
    </source>
</evidence>
<comment type="miscellaneous">
    <text evidence="8">During catalysis, the active site Cys acts as a nucleophile attacking the alpha-carbonyl group of tRNA-bound glutamate with the formation of a thioester intermediate between enzyme and glutamate, and the concomitant release of tRNA(Glu). The thioester intermediate is finally reduced by direct hydride transfer from NADPH, to form the product GSA.</text>
</comment>
<comment type="subunit">
    <text evidence="8">Homodimer.</text>
</comment>
<keyword evidence="5 8" id="KW-0560">Oxidoreductase</keyword>
<keyword evidence="4 8" id="KW-0521">NADP</keyword>
<dbReference type="InterPro" id="IPR015895">
    <property type="entry name" value="4pyrrol_synth_GluRdtase_N"/>
</dbReference>
<evidence type="ECO:0000256" key="9">
    <source>
        <dbReference type="PIRSR" id="PIRSR000445-1"/>
    </source>
</evidence>
<keyword evidence="18" id="KW-1185">Reference proteome</keyword>
<dbReference type="GeneID" id="78371735"/>
<evidence type="ECO:0000256" key="5">
    <source>
        <dbReference type="ARBA" id="ARBA00023002"/>
    </source>
</evidence>
<evidence type="ECO:0000256" key="3">
    <source>
        <dbReference type="ARBA" id="ARBA00012970"/>
    </source>
</evidence>
<feature type="domain" description="Quinate/shikimate 5-dehydrogenase/glutamyl-tRNA reductase" evidence="15">
    <location>
        <begin position="188"/>
        <end position="302"/>
    </location>
</feature>
<feature type="binding site" evidence="8 10">
    <location>
        <position position="111"/>
    </location>
    <ligand>
        <name>substrate</name>
    </ligand>
</feature>
<evidence type="ECO:0000256" key="2">
    <source>
        <dbReference type="ARBA" id="ARBA00005916"/>
    </source>
</evidence>
<dbReference type="EC" id="1.2.1.70" evidence="3 8"/>
<dbReference type="SUPFAM" id="SSF69075">
    <property type="entry name" value="Glutamyl tRNA-reductase dimerization domain"/>
    <property type="match status" value="1"/>
</dbReference>
<protein>
    <recommendedName>
        <fullName evidence="3 8">Glutamyl-tRNA reductase</fullName>
        <shortName evidence="8">GluTR</shortName>
        <ecNumber evidence="3 8">1.2.1.70</ecNumber>
    </recommendedName>
</protein>
<feature type="binding site" evidence="8 10">
    <location>
        <position position="122"/>
    </location>
    <ligand>
        <name>substrate</name>
    </ligand>
</feature>
<comment type="caution">
    <text evidence="17">The sequence shown here is derived from an EMBL/GenBank/DDBJ whole genome shotgun (WGS) entry which is preliminary data.</text>
</comment>
<dbReference type="InterPro" id="IPR006151">
    <property type="entry name" value="Shikm_DH/Glu-tRNA_Rdtase"/>
</dbReference>
<dbReference type="EMBL" id="JXUW01000003">
    <property type="protein sequence ID" value="KJE77665.1"/>
    <property type="molecule type" value="Genomic_DNA"/>
</dbReference>
<evidence type="ECO:0000256" key="1">
    <source>
        <dbReference type="ARBA" id="ARBA00005059"/>
    </source>
</evidence>
<dbReference type="eggNOG" id="COG0373">
    <property type="taxonomic scope" value="Bacteria"/>
</dbReference>
<comment type="similarity">
    <text evidence="2 8 13">Belongs to the glutamyl-tRNA reductase family.</text>
</comment>
<evidence type="ECO:0000256" key="12">
    <source>
        <dbReference type="PIRSR" id="PIRSR000445-4"/>
    </source>
</evidence>
<evidence type="ECO:0000256" key="6">
    <source>
        <dbReference type="ARBA" id="ARBA00023244"/>
    </source>
</evidence>
<dbReference type="GO" id="GO:0008883">
    <property type="term" value="F:glutamyl-tRNA reductase activity"/>
    <property type="evidence" value="ECO:0007669"/>
    <property type="project" value="UniProtKB-UniRule"/>
</dbReference>
<comment type="catalytic activity">
    <reaction evidence="7 8 13">
        <text>(S)-4-amino-5-oxopentanoate + tRNA(Glu) + NADP(+) = L-glutamyl-tRNA(Glu) + NADPH + H(+)</text>
        <dbReference type="Rhea" id="RHEA:12344"/>
        <dbReference type="Rhea" id="RHEA-COMP:9663"/>
        <dbReference type="Rhea" id="RHEA-COMP:9680"/>
        <dbReference type="ChEBI" id="CHEBI:15378"/>
        <dbReference type="ChEBI" id="CHEBI:57501"/>
        <dbReference type="ChEBI" id="CHEBI:57783"/>
        <dbReference type="ChEBI" id="CHEBI:58349"/>
        <dbReference type="ChEBI" id="CHEBI:78442"/>
        <dbReference type="ChEBI" id="CHEBI:78520"/>
        <dbReference type="EC" id="1.2.1.70"/>
    </reaction>
</comment>
<organism evidence="17 18">
    <name type="scientific">Ferrimicrobium acidiphilum DSM 19497</name>
    <dbReference type="NCBI Taxonomy" id="1121877"/>
    <lineage>
        <taxon>Bacteria</taxon>
        <taxon>Bacillati</taxon>
        <taxon>Actinomycetota</taxon>
        <taxon>Acidimicrobiia</taxon>
        <taxon>Acidimicrobiales</taxon>
        <taxon>Acidimicrobiaceae</taxon>
        <taxon>Ferrimicrobium</taxon>
    </lineage>
</organism>
<keyword evidence="6 8" id="KW-0627">Porphyrin biosynthesis</keyword>
<evidence type="ECO:0000256" key="8">
    <source>
        <dbReference type="HAMAP-Rule" id="MF_00087"/>
    </source>
</evidence>
<dbReference type="GO" id="GO:0019353">
    <property type="term" value="P:protoporphyrinogen IX biosynthetic process from glutamate"/>
    <property type="evidence" value="ECO:0007669"/>
    <property type="project" value="TreeGrafter"/>
</dbReference>
<dbReference type="Gene3D" id="3.40.50.720">
    <property type="entry name" value="NAD(P)-binding Rossmann-like Domain"/>
    <property type="match status" value="1"/>
</dbReference>
<comment type="function">
    <text evidence="8">Catalyzes the NADPH-dependent reduction of glutamyl-tRNA(Glu) to glutamate 1-semialdehyde (GSA).</text>
</comment>
<evidence type="ECO:0000313" key="17">
    <source>
        <dbReference type="EMBL" id="KJE77665.1"/>
    </source>
</evidence>
<dbReference type="SUPFAM" id="SSF51735">
    <property type="entry name" value="NAD(P)-binding Rossmann-fold domains"/>
    <property type="match status" value="1"/>
</dbReference>
<dbReference type="NCBIfam" id="TIGR01035">
    <property type="entry name" value="hemA"/>
    <property type="match status" value="1"/>
</dbReference>
<comment type="domain">
    <text evidence="8">Possesses an unusual extended V-shaped dimeric structure with each monomer consisting of three distinct domains arranged along a curved 'spinal' alpha-helix. The N-terminal catalytic domain specifically recognizes the glutamate moiety of the substrate. The second domain is the NADPH-binding domain, and the third C-terminal domain is responsible for dimerization.</text>
</comment>
<dbReference type="Proteomes" id="UP000032336">
    <property type="component" value="Unassembled WGS sequence"/>
</dbReference>
<dbReference type="InterPro" id="IPR036343">
    <property type="entry name" value="GluRdtase_N_sf"/>
</dbReference>
<feature type="domain" description="Glutamyl-tRNA reductase N-terminal" evidence="16">
    <location>
        <begin position="20"/>
        <end position="158"/>
    </location>
</feature>
<dbReference type="Pfam" id="PF05201">
    <property type="entry name" value="GlutR_N"/>
    <property type="match status" value="1"/>
</dbReference>
<dbReference type="Pfam" id="PF00745">
    <property type="entry name" value="GlutR_dimer"/>
    <property type="match status" value="1"/>
</dbReference>
<evidence type="ECO:0000256" key="4">
    <source>
        <dbReference type="ARBA" id="ARBA00022857"/>
    </source>
</evidence>
<evidence type="ECO:0000256" key="13">
    <source>
        <dbReference type="RuleBase" id="RU000584"/>
    </source>
</evidence>
<evidence type="ECO:0000259" key="14">
    <source>
        <dbReference type="Pfam" id="PF00745"/>
    </source>
</evidence>
<dbReference type="AlphaFoldDB" id="A0A0D8FWJ8"/>